<sequence length="78" mass="8779">MSSGRMDTLPSLKLSLPLCGKVGKSFRVLNPPRKHTWQQPSPTARSNYPCMTAIPIFASRGGNKEKTNRLQPYYRTIT</sequence>
<organism evidence="1 2">
    <name type="scientific">Caerostris extrusa</name>
    <name type="common">Bark spider</name>
    <name type="synonym">Caerostris bankana</name>
    <dbReference type="NCBI Taxonomy" id="172846"/>
    <lineage>
        <taxon>Eukaryota</taxon>
        <taxon>Metazoa</taxon>
        <taxon>Ecdysozoa</taxon>
        <taxon>Arthropoda</taxon>
        <taxon>Chelicerata</taxon>
        <taxon>Arachnida</taxon>
        <taxon>Araneae</taxon>
        <taxon>Araneomorphae</taxon>
        <taxon>Entelegynae</taxon>
        <taxon>Araneoidea</taxon>
        <taxon>Araneidae</taxon>
        <taxon>Caerostris</taxon>
    </lineage>
</organism>
<evidence type="ECO:0000313" key="1">
    <source>
        <dbReference type="EMBL" id="GIY73538.1"/>
    </source>
</evidence>
<evidence type="ECO:0000313" key="2">
    <source>
        <dbReference type="Proteomes" id="UP001054945"/>
    </source>
</evidence>
<comment type="caution">
    <text evidence="1">The sequence shown here is derived from an EMBL/GenBank/DDBJ whole genome shotgun (WGS) entry which is preliminary data.</text>
</comment>
<protein>
    <submittedName>
        <fullName evidence="1">Uncharacterized protein</fullName>
    </submittedName>
</protein>
<name>A0AAV4VTU6_CAEEX</name>
<reference evidence="1 2" key="1">
    <citation type="submission" date="2021-06" db="EMBL/GenBank/DDBJ databases">
        <title>Caerostris extrusa draft genome.</title>
        <authorList>
            <person name="Kono N."/>
            <person name="Arakawa K."/>
        </authorList>
    </citation>
    <scope>NUCLEOTIDE SEQUENCE [LARGE SCALE GENOMIC DNA]</scope>
</reference>
<accession>A0AAV4VTU6</accession>
<dbReference type="EMBL" id="BPLR01015095">
    <property type="protein sequence ID" value="GIY73538.1"/>
    <property type="molecule type" value="Genomic_DNA"/>
</dbReference>
<gene>
    <name evidence="1" type="ORF">CEXT_120461</name>
</gene>
<proteinExistence type="predicted"/>
<dbReference type="AlphaFoldDB" id="A0AAV4VTU6"/>
<dbReference type="Proteomes" id="UP001054945">
    <property type="component" value="Unassembled WGS sequence"/>
</dbReference>
<keyword evidence="2" id="KW-1185">Reference proteome</keyword>